<sequence length="230" mass="26009">MKLLITICLTFVMSSLALSQDFAVENLKKSLSVAHQKEVTSAFYIKNFTNTTKSFQVSINRNLLQSGSTVRICQGGICYDESFRIAVSPESTSKEIQIQFIGGLSSFKSSLIIEVKDLEKSSIFTQEIYAEVTSQKNDDILYQKDDIKISNFYPNPAIEAASLEYSINSNERNAKIILQNVLGSIVEEYPLDPRENKLRLLTEKMSPGIYFYTLFIRDEGLATRKLIVKK</sequence>
<dbReference type="InterPro" id="IPR026444">
    <property type="entry name" value="Secre_tail"/>
</dbReference>
<keyword evidence="1" id="KW-0732">Signal</keyword>
<dbReference type="Proteomes" id="UP000636010">
    <property type="component" value="Unassembled WGS sequence"/>
</dbReference>
<accession>A0ABQ1LZR3</accession>
<name>A0ABQ1LZR3_9BACT</name>
<evidence type="ECO:0000313" key="4">
    <source>
        <dbReference type="Proteomes" id="UP000636010"/>
    </source>
</evidence>
<feature type="chain" id="PRO_5046890605" description="Secretion system C-terminal sorting domain-containing protein" evidence="1">
    <location>
        <begin position="20"/>
        <end position="230"/>
    </location>
</feature>
<protein>
    <recommendedName>
        <fullName evidence="2">Secretion system C-terminal sorting domain-containing protein</fullName>
    </recommendedName>
</protein>
<feature type="signal peptide" evidence="1">
    <location>
        <begin position="1"/>
        <end position="19"/>
    </location>
</feature>
<reference evidence="4" key="1">
    <citation type="journal article" date="2019" name="Int. J. Syst. Evol. Microbiol.">
        <title>The Global Catalogue of Microorganisms (GCM) 10K type strain sequencing project: providing services to taxonomists for standard genome sequencing and annotation.</title>
        <authorList>
            <consortium name="The Broad Institute Genomics Platform"/>
            <consortium name="The Broad Institute Genome Sequencing Center for Infectious Disease"/>
            <person name="Wu L."/>
            <person name="Ma J."/>
        </authorList>
    </citation>
    <scope>NUCLEOTIDE SEQUENCE [LARGE SCALE GENOMIC DNA]</scope>
    <source>
        <strain evidence="4">CGMCC 1.10832</strain>
    </source>
</reference>
<dbReference type="RefSeq" id="WP_345259510.1">
    <property type="nucleotide sequence ID" value="NZ_BAABHU010000005.1"/>
</dbReference>
<organism evidence="3 4">
    <name type="scientific">Marivirga lumbricoides</name>
    <dbReference type="NCBI Taxonomy" id="1046115"/>
    <lineage>
        <taxon>Bacteria</taxon>
        <taxon>Pseudomonadati</taxon>
        <taxon>Bacteroidota</taxon>
        <taxon>Cytophagia</taxon>
        <taxon>Cytophagales</taxon>
        <taxon>Marivirgaceae</taxon>
        <taxon>Marivirga</taxon>
    </lineage>
</organism>
<evidence type="ECO:0000313" key="3">
    <source>
        <dbReference type="EMBL" id="GGC32549.1"/>
    </source>
</evidence>
<gene>
    <name evidence="3" type="ORF">GCM10011506_17520</name>
</gene>
<evidence type="ECO:0000256" key="1">
    <source>
        <dbReference type="SAM" id="SignalP"/>
    </source>
</evidence>
<dbReference type="NCBIfam" id="TIGR04183">
    <property type="entry name" value="Por_Secre_tail"/>
    <property type="match status" value="1"/>
</dbReference>
<keyword evidence="4" id="KW-1185">Reference proteome</keyword>
<feature type="domain" description="Secretion system C-terminal sorting" evidence="2">
    <location>
        <begin position="153"/>
        <end position="228"/>
    </location>
</feature>
<evidence type="ECO:0000259" key="2">
    <source>
        <dbReference type="Pfam" id="PF18962"/>
    </source>
</evidence>
<dbReference type="EMBL" id="BMEC01000005">
    <property type="protein sequence ID" value="GGC32549.1"/>
    <property type="molecule type" value="Genomic_DNA"/>
</dbReference>
<comment type="caution">
    <text evidence="3">The sequence shown here is derived from an EMBL/GenBank/DDBJ whole genome shotgun (WGS) entry which is preliminary data.</text>
</comment>
<dbReference type="Pfam" id="PF18962">
    <property type="entry name" value="Por_Secre_tail"/>
    <property type="match status" value="1"/>
</dbReference>
<proteinExistence type="predicted"/>